<organism evidence="1 2">
    <name type="scientific">Acropora cervicornis</name>
    <name type="common">Staghorn coral</name>
    <dbReference type="NCBI Taxonomy" id="6130"/>
    <lineage>
        <taxon>Eukaryota</taxon>
        <taxon>Metazoa</taxon>
        <taxon>Cnidaria</taxon>
        <taxon>Anthozoa</taxon>
        <taxon>Hexacorallia</taxon>
        <taxon>Scleractinia</taxon>
        <taxon>Astrocoeniina</taxon>
        <taxon>Acroporidae</taxon>
        <taxon>Acropora</taxon>
    </lineage>
</organism>
<evidence type="ECO:0000313" key="2">
    <source>
        <dbReference type="Proteomes" id="UP001249851"/>
    </source>
</evidence>
<dbReference type="AlphaFoldDB" id="A0AAD9R4H4"/>
<accession>A0AAD9R4H4</accession>
<protein>
    <submittedName>
        <fullName evidence="1">Uncharacterized protein</fullName>
    </submittedName>
</protein>
<name>A0AAD9R4H4_ACRCE</name>
<sequence>MEKIFKGLGSITGKFYNTHQAWSQAPEWEYPPDAAKMGMKIAKSAGIEQEYGVAFASGFLGTANLK</sequence>
<dbReference type="EMBL" id="JARQWQ010000003">
    <property type="protein sequence ID" value="KAK2572968.1"/>
    <property type="molecule type" value="Genomic_DNA"/>
</dbReference>
<dbReference type="Proteomes" id="UP001249851">
    <property type="component" value="Unassembled WGS sequence"/>
</dbReference>
<proteinExistence type="predicted"/>
<reference evidence="1" key="1">
    <citation type="journal article" date="2023" name="G3 (Bethesda)">
        <title>Whole genome assembly and annotation of the endangered Caribbean coral Acropora cervicornis.</title>
        <authorList>
            <person name="Selwyn J.D."/>
            <person name="Vollmer S.V."/>
        </authorList>
    </citation>
    <scope>NUCLEOTIDE SEQUENCE</scope>
    <source>
        <strain evidence="1">K2</strain>
    </source>
</reference>
<evidence type="ECO:0000313" key="1">
    <source>
        <dbReference type="EMBL" id="KAK2572968.1"/>
    </source>
</evidence>
<comment type="caution">
    <text evidence="1">The sequence shown here is derived from an EMBL/GenBank/DDBJ whole genome shotgun (WGS) entry which is preliminary data.</text>
</comment>
<gene>
    <name evidence="1" type="ORF">P5673_001989</name>
</gene>
<keyword evidence="2" id="KW-1185">Reference proteome</keyword>
<reference evidence="1" key="2">
    <citation type="journal article" date="2023" name="Science">
        <title>Genomic signatures of disease resistance in endangered staghorn corals.</title>
        <authorList>
            <person name="Vollmer S.V."/>
            <person name="Selwyn J.D."/>
            <person name="Despard B.A."/>
            <person name="Roesel C.L."/>
        </authorList>
    </citation>
    <scope>NUCLEOTIDE SEQUENCE</scope>
    <source>
        <strain evidence="1">K2</strain>
    </source>
</reference>